<dbReference type="EMBL" id="QJKF01000004">
    <property type="protein sequence ID" value="PXX65389.1"/>
    <property type="molecule type" value="Genomic_DNA"/>
</dbReference>
<name>A0A318K2V3_9NOCA</name>
<proteinExistence type="predicted"/>
<comment type="caution">
    <text evidence="1">The sequence shown here is derived from an EMBL/GenBank/DDBJ whole genome shotgun (WGS) entry which is preliminary data.</text>
</comment>
<gene>
    <name evidence="1" type="ORF">DFR70_104453</name>
</gene>
<sequence>MATDLTERLAQAATIEHLRQTVRLLPAELSLVTRDRWDGRAVGTSFVDTCTLDDRVPDAPLGLWLGYLVVGGTRPARDYLPEFRSAWQYLGWPVEYAPNVTPNVVKATTPDHYTLTVSAASTGDLGVDVASPCFPNTGRGGADPLPPAIPHP</sequence>
<reference evidence="1 2" key="1">
    <citation type="submission" date="2018-05" db="EMBL/GenBank/DDBJ databases">
        <title>Genomic Encyclopedia of Type Strains, Phase IV (KMG-IV): sequencing the most valuable type-strain genomes for metagenomic binning, comparative biology and taxonomic classification.</title>
        <authorList>
            <person name="Goeker M."/>
        </authorList>
    </citation>
    <scope>NUCLEOTIDE SEQUENCE [LARGE SCALE GENOMIC DNA]</scope>
    <source>
        <strain evidence="1 2">DSM 44704</strain>
    </source>
</reference>
<dbReference type="AlphaFoldDB" id="A0A318K2V3"/>
<evidence type="ECO:0000313" key="1">
    <source>
        <dbReference type="EMBL" id="PXX65389.1"/>
    </source>
</evidence>
<evidence type="ECO:0000313" key="2">
    <source>
        <dbReference type="Proteomes" id="UP000247569"/>
    </source>
</evidence>
<organism evidence="1 2">
    <name type="scientific">Nocardia tenerifensis</name>
    <dbReference type="NCBI Taxonomy" id="228006"/>
    <lineage>
        <taxon>Bacteria</taxon>
        <taxon>Bacillati</taxon>
        <taxon>Actinomycetota</taxon>
        <taxon>Actinomycetes</taxon>
        <taxon>Mycobacteriales</taxon>
        <taxon>Nocardiaceae</taxon>
        <taxon>Nocardia</taxon>
    </lineage>
</organism>
<accession>A0A318K2V3</accession>
<protein>
    <submittedName>
        <fullName evidence="1">Uncharacterized protein</fullName>
    </submittedName>
</protein>
<dbReference type="Proteomes" id="UP000247569">
    <property type="component" value="Unassembled WGS sequence"/>
</dbReference>
<keyword evidence="2" id="KW-1185">Reference proteome</keyword>